<gene>
    <name evidence="1" type="ORF">FHU34_115477</name>
</gene>
<organism evidence="1 2">
    <name type="scientific">Micromonospora taraxaci</name>
    <dbReference type="NCBI Taxonomy" id="1316803"/>
    <lineage>
        <taxon>Bacteria</taxon>
        <taxon>Bacillati</taxon>
        <taxon>Actinomycetota</taxon>
        <taxon>Actinomycetes</taxon>
        <taxon>Micromonosporales</taxon>
        <taxon>Micromonosporaceae</taxon>
        <taxon>Micromonospora</taxon>
    </lineage>
</organism>
<accession>A0A561W8E6</accession>
<keyword evidence="2" id="KW-1185">Reference proteome</keyword>
<proteinExistence type="predicted"/>
<protein>
    <submittedName>
        <fullName evidence="1">Uncharacterized protein</fullName>
    </submittedName>
</protein>
<reference evidence="1 2" key="1">
    <citation type="submission" date="2019-06" db="EMBL/GenBank/DDBJ databases">
        <title>Sequencing the genomes of 1000 actinobacteria strains.</title>
        <authorList>
            <person name="Klenk H.-P."/>
        </authorList>
    </citation>
    <scope>NUCLEOTIDE SEQUENCE [LARGE SCALE GENOMIC DNA]</scope>
    <source>
        <strain evidence="1 2">DSM 45885</strain>
    </source>
</reference>
<name>A0A561W8E6_9ACTN</name>
<dbReference type="Proteomes" id="UP000317685">
    <property type="component" value="Unassembled WGS sequence"/>
</dbReference>
<dbReference type="EMBL" id="VIWZ01000001">
    <property type="protein sequence ID" value="TWG20083.1"/>
    <property type="molecule type" value="Genomic_DNA"/>
</dbReference>
<sequence>MTAYANGVATTDEFEAAHDIAKWKNARAAETAALNAKKLAVERAKKAALGRGARYSLRSAAERGQARKRACRTPDGVCGRSSHACTRYADRCSISDTRAPVNSATSCRLRVRHGHAAPHPAQIHCGRTG</sequence>
<comment type="caution">
    <text evidence="1">The sequence shown here is derived from an EMBL/GenBank/DDBJ whole genome shotgun (WGS) entry which is preliminary data.</text>
</comment>
<evidence type="ECO:0000313" key="1">
    <source>
        <dbReference type="EMBL" id="TWG20083.1"/>
    </source>
</evidence>
<dbReference type="AlphaFoldDB" id="A0A561W8E6"/>
<evidence type="ECO:0000313" key="2">
    <source>
        <dbReference type="Proteomes" id="UP000317685"/>
    </source>
</evidence>